<evidence type="ECO:0000313" key="9">
    <source>
        <dbReference type="EMBL" id="GFY05156.1"/>
    </source>
</evidence>
<evidence type="ECO:0000256" key="7">
    <source>
        <dbReference type="ARBA" id="ARBA00022801"/>
    </source>
</evidence>
<keyword evidence="6" id="KW-0255">Endonuclease</keyword>
<keyword evidence="5" id="KW-0479">Metal-binding</keyword>
<dbReference type="InterPro" id="IPR036397">
    <property type="entry name" value="RNaseH_sf"/>
</dbReference>
<comment type="caution">
    <text evidence="9">The sequence shown here is derived from an EMBL/GenBank/DDBJ whole genome shotgun (WGS) entry which is preliminary data.</text>
</comment>
<gene>
    <name evidence="9" type="ORF">TNCV_3270281</name>
</gene>
<dbReference type="GO" id="GO:0004523">
    <property type="term" value="F:RNA-DNA hybrid ribonuclease activity"/>
    <property type="evidence" value="ECO:0007669"/>
    <property type="project" value="UniProtKB-EC"/>
</dbReference>
<dbReference type="PROSITE" id="PS50879">
    <property type="entry name" value="RNASE_H_1"/>
    <property type="match status" value="1"/>
</dbReference>
<accession>A0A8X6S2B7</accession>
<sequence>MYSAFAAWGTVNSRRAACPLVRLGEGEERSAALATIHERYPDQDWLHVFTDGSATAPFGRAGAGAFSNSFNLKEPLSAWSDNFDGEIYAIFMAFRAISTTPGLNIVIFIDSQAAIKTLSGYNLFPSKLEFECKQLINSFLCTRREAVLQWIPSHCGIHGNEQADKLAKEASTLHPPCHPMPLRNAKRLLRDKLRQKRISTLTDLAAGKPWSCLLDGQRRAQLSALSRVWHVSESSPDMITCKPICLRLAWLIHRSALSVILCQ</sequence>
<protein>
    <recommendedName>
        <fullName evidence="3">ribonuclease H</fullName>
        <ecNumber evidence="3">3.1.26.4</ecNumber>
    </recommendedName>
</protein>
<dbReference type="GO" id="GO:0043137">
    <property type="term" value="P:DNA replication, removal of RNA primer"/>
    <property type="evidence" value="ECO:0007669"/>
    <property type="project" value="TreeGrafter"/>
</dbReference>
<dbReference type="Proteomes" id="UP000887159">
    <property type="component" value="Unassembled WGS sequence"/>
</dbReference>
<name>A0A8X6S2B7_TRICX</name>
<dbReference type="InterPro" id="IPR050092">
    <property type="entry name" value="RNase_H"/>
</dbReference>
<comment type="catalytic activity">
    <reaction evidence="1">
        <text>Endonucleolytic cleavage to 5'-phosphomonoester.</text>
        <dbReference type="EC" id="3.1.26.4"/>
    </reaction>
</comment>
<dbReference type="SUPFAM" id="SSF53098">
    <property type="entry name" value="Ribonuclease H-like"/>
    <property type="match status" value="1"/>
</dbReference>
<dbReference type="EMBL" id="BMAU01021249">
    <property type="protein sequence ID" value="GFY05156.1"/>
    <property type="molecule type" value="Genomic_DNA"/>
</dbReference>
<evidence type="ECO:0000259" key="8">
    <source>
        <dbReference type="PROSITE" id="PS50879"/>
    </source>
</evidence>
<evidence type="ECO:0000256" key="3">
    <source>
        <dbReference type="ARBA" id="ARBA00012180"/>
    </source>
</evidence>
<reference evidence="9" key="1">
    <citation type="submission" date="2020-08" db="EMBL/GenBank/DDBJ databases">
        <title>Multicomponent nature underlies the extraordinary mechanical properties of spider dragline silk.</title>
        <authorList>
            <person name="Kono N."/>
            <person name="Nakamura H."/>
            <person name="Mori M."/>
            <person name="Yoshida Y."/>
            <person name="Ohtoshi R."/>
            <person name="Malay A.D."/>
            <person name="Moran D.A.P."/>
            <person name="Tomita M."/>
            <person name="Numata K."/>
            <person name="Arakawa K."/>
        </authorList>
    </citation>
    <scope>NUCLEOTIDE SEQUENCE</scope>
</reference>
<dbReference type="EC" id="3.1.26.4" evidence="3"/>
<dbReference type="Gene3D" id="3.30.420.10">
    <property type="entry name" value="Ribonuclease H-like superfamily/Ribonuclease H"/>
    <property type="match status" value="1"/>
</dbReference>
<organism evidence="9 10">
    <name type="scientific">Trichonephila clavipes</name>
    <name type="common">Golden silk orbweaver</name>
    <name type="synonym">Nephila clavipes</name>
    <dbReference type="NCBI Taxonomy" id="2585209"/>
    <lineage>
        <taxon>Eukaryota</taxon>
        <taxon>Metazoa</taxon>
        <taxon>Ecdysozoa</taxon>
        <taxon>Arthropoda</taxon>
        <taxon>Chelicerata</taxon>
        <taxon>Arachnida</taxon>
        <taxon>Araneae</taxon>
        <taxon>Araneomorphae</taxon>
        <taxon>Entelegynae</taxon>
        <taxon>Araneoidea</taxon>
        <taxon>Nephilidae</taxon>
        <taxon>Trichonephila</taxon>
    </lineage>
</organism>
<dbReference type="InterPro" id="IPR012337">
    <property type="entry name" value="RNaseH-like_sf"/>
</dbReference>
<dbReference type="AlphaFoldDB" id="A0A8X6S2B7"/>
<feature type="domain" description="RNase H type-1" evidence="8">
    <location>
        <begin position="42"/>
        <end position="172"/>
    </location>
</feature>
<keyword evidence="10" id="KW-1185">Reference proteome</keyword>
<evidence type="ECO:0000313" key="10">
    <source>
        <dbReference type="Proteomes" id="UP000887159"/>
    </source>
</evidence>
<evidence type="ECO:0000256" key="5">
    <source>
        <dbReference type="ARBA" id="ARBA00022723"/>
    </source>
</evidence>
<dbReference type="PANTHER" id="PTHR10642:SF26">
    <property type="entry name" value="RIBONUCLEASE H1"/>
    <property type="match status" value="1"/>
</dbReference>
<keyword evidence="7" id="KW-0378">Hydrolase</keyword>
<proteinExistence type="inferred from homology"/>
<evidence type="ECO:0000256" key="4">
    <source>
        <dbReference type="ARBA" id="ARBA00022722"/>
    </source>
</evidence>
<dbReference type="InterPro" id="IPR002156">
    <property type="entry name" value="RNaseH_domain"/>
</dbReference>
<dbReference type="CDD" id="cd09276">
    <property type="entry name" value="Rnase_HI_RT_non_LTR"/>
    <property type="match status" value="1"/>
</dbReference>
<keyword evidence="4" id="KW-0540">Nuclease</keyword>
<evidence type="ECO:0000256" key="2">
    <source>
        <dbReference type="ARBA" id="ARBA00005300"/>
    </source>
</evidence>
<dbReference type="GO" id="GO:0003676">
    <property type="term" value="F:nucleic acid binding"/>
    <property type="evidence" value="ECO:0007669"/>
    <property type="project" value="InterPro"/>
</dbReference>
<evidence type="ECO:0000256" key="1">
    <source>
        <dbReference type="ARBA" id="ARBA00000077"/>
    </source>
</evidence>
<evidence type="ECO:0000256" key="6">
    <source>
        <dbReference type="ARBA" id="ARBA00022759"/>
    </source>
</evidence>
<dbReference type="Pfam" id="PF00075">
    <property type="entry name" value="RNase_H"/>
    <property type="match status" value="1"/>
</dbReference>
<dbReference type="GO" id="GO:0046872">
    <property type="term" value="F:metal ion binding"/>
    <property type="evidence" value="ECO:0007669"/>
    <property type="project" value="UniProtKB-KW"/>
</dbReference>
<comment type="similarity">
    <text evidence="2">Belongs to the RNase H family.</text>
</comment>
<dbReference type="PANTHER" id="PTHR10642">
    <property type="entry name" value="RIBONUCLEASE H1"/>
    <property type="match status" value="1"/>
</dbReference>